<gene>
    <name evidence="2" type="ORF">HaLaN_08932</name>
</gene>
<name>A0A699Z1G7_HAELA</name>
<organism evidence="2 3">
    <name type="scientific">Haematococcus lacustris</name>
    <name type="common">Green alga</name>
    <name type="synonym">Haematococcus pluvialis</name>
    <dbReference type="NCBI Taxonomy" id="44745"/>
    <lineage>
        <taxon>Eukaryota</taxon>
        <taxon>Viridiplantae</taxon>
        <taxon>Chlorophyta</taxon>
        <taxon>core chlorophytes</taxon>
        <taxon>Chlorophyceae</taxon>
        <taxon>CS clade</taxon>
        <taxon>Chlamydomonadales</taxon>
        <taxon>Haematococcaceae</taxon>
        <taxon>Haematococcus</taxon>
    </lineage>
</organism>
<proteinExistence type="predicted"/>
<dbReference type="AlphaFoldDB" id="A0A699Z1G7"/>
<evidence type="ECO:0000313" key="2">
    <source>
        <dbReference type="EMBL" id="GFH13116.1"/>
    </source>
</evidence>
<reference evidence="2 3" key="1">
    <citation type="submission" date="2020-02" db="EMBL/GenBank/DDBJ databases">
        <title>Draft genome sequence of Haematococcus lacustris strain NIES-144.</title>
        <authorList>
            <person name="Morimoto D."/>
            <person name="Nakagawa S."/>
            <person name="Yoshida T."/>
            <person name="Sawayama S."/>
        </authorList>
    </citation>
    <scope>NUCLEOTIDE SEQUENCE [LARGE SCALE GENOMIC DNA]</scope>
    <source>
        <strain evidence="2 3">NIES-144</strain>
    </source>
</reference>
<feature type="region of interest" description="Disordered" evidence="1">
    <location>
        <begin position="29"/>
        <end position="63"/>
    </location>
</feature>
<dbReference type="Proteomes" id="UP000485058">
    <property type="component" value="Unassembled WGS sequence"/>
</dbReference>
<protein>
    <submittedName>
        <fullName evidence="2">Uncharacterized protein</fullName>
    </submittedName>
</protein>
<dbReference type="EMBL" id="BLLF01000576">
    <property type="protein sequence ID" value="GFH13116.1"/>
    <property type="molecule type" value="Genomic_DNA"/>
</dbReference>
<sequence length="63" mass="6393">MHDHFSVEMCASGAMHLFNRSTPETVLSSTLKSQGTATADATTTAGATVAPTSASLSRPDPAA</sequence>
<keyword evidence="3" id="KW-1185">Reference proteome</keyword>
<comment type="caution">
    <text evidence="2">The sequence shown here is derived from an EMBL/GenBank/DDBJ whole genome shotgun (WGS) entry which is preliminary data.</text>
</comment>
<evidence type="ECO:0000313" key="3">
    <source>
        <dbReference type="Proteomes" id="UP000485058"/>
    </source>
</evidence>
<evidence type="ECO:0000256" key="1">
    <source>
        <dbReference type="SAM" id="MobiDB-lite"/>
    </source>
</evidence>
<feature type="compositionally biased region" description="Low complexity" evidence="1">
    <location>
        <begin position="36"/>
        <end position="54"/>
    </location>
</feature>
<accession>A0A699Z1G7</accession>